<evidence type="ECO:0000256" key="4">
    <source>
        <dbReference type="ARBA" id="ARBA00022679"/>
    </source>
</evidence>
<comment type="subcellular location">
    <subcellularLocation>
        <location evidence="1">Cell membrane</location>
        <topology evidence="1">Peripheral membrane protein</topology>
    </subcellularLocation>
</comment>
<keyword evidence="5" id="KW-0777">Teichoic acid biosynthesis</keyword>
<dbReference type="RefSeq" id="WP_091729882.1">
    <property type="nucleotide sequence ID" value="NZ_LT629757.1"/>
</dbReference>
<comment type="similarity">
    <text evidence="2">Belongs to the CDP-glycerol glycerophosphotransferase family.</text>
</comment>
<reference evidence="8" key="1">
    <citation type="submission" date="2016-10" db="EMBL/GenBank/DDBJ databases">
        <authorList>
            <person name="Varghese N."/>
            <person name="Submissions S."/>
        </authorList>
    </citation>
    <scope>NUCLEOTIDE SEQUENCE [LARGE SCALE GENOMIC DNA]</scope>
    <source>
        <strain evidence="8">DSM 22127</strain>
    </source>
</reference>
<evidence type="ECO:0000256" key="5">
    <source>
        <dbReference type="ARBA" id="ARBA00022944"/>
    </source>
</evidence>
<dbReference type="SUPFAM" id="SSF53448">
    <property type="entry name" value="Nucleotide-diphospho-sugar transferases"/>
    <property type="match status" value="1"/>
</dbReference>
<dbReference type="Proteomes" id="UP000198859">
    <property type="component" value="Chromosome I"/>
</dbReference>
<dbReference type="STRING" id="642780.SAMN04488570_2374"/>
<dbReference type="OrthoDB" id="3799466at2"/>
<dbReference type="GO" id="GO:0005886">
    <property type="term" value="C:plasma membrane"/>
    <property type="evidence" value="ECO:0007669"/>
    <property type="project" value="UniProtKB-SubCell"/>
</dbReference>
<dbReference type="PANTHER" id="PTHR37316">
    <property type="entry name" value="TEICHOIC ACID GLYCEROL-PHOSPHATE PRIMASE"/>
    <property type="match status" value="1"/>
</dbReference>
<name>A0A1H1TZL6_9ACTN</name>
<evidence type="ECO:0000256" key="6">
    <source>
        <dbReference type="ARBA" id="ARBA00023136"/>
    </source>
</evidence>
<dbReference type="InterPro" id="IPR051612">
    <property type="entry name" value="Teichoic_Acid_Biosynth"/>
</dbReference>
<evidence type="ECO:0000256" key="2">
    <source>
        <dbReference type="ARBA" id="ARBA00010488"/>
    </source>
</evidence>
<evidence type="ECO:0000313" key="7">
    <source>
        <dbReference type="EMBL" id="SDS65511.1"/>
    </source>
</evidence>
<dbReference type="PANTHER" id="PTHR37316:SF3">
    <property type="entry name" value="TEICHOIC ACID GLYCEROL-PHOSPHATE TRANSFERASE"/>
    <property type="match status" value="1"/>
</dbReference>
<keyword evidence="6" id="KW-0472">Membrane</keyword>
<protein>
    <submittedName>
        <fullName evidence="7">CDP-Glycerol:Poly(Glycerophosphate) glycerophosphotransferase</fullName>
    </submittedName>
</protein>
<dbReference type="Gene3D" id="3.40.50.11820">
    <property type="match status" value="1"/>
</dbReference>
<dbReference type="Pfam" id="PF04464">
    <property type="entry name" value="Glyphos_transf"/>
    <property type="match status" value="1"/>
</dbReference>
<keyword evidence="3" id="KW-1003">Cell membrane</keyword>
<dbReference type="Gene3D" id="3.40.50.12580">
    <property type="match status" value="1"/>
</dbReference>
<dbReference type="CDD" id="cd00761">
    <property type="entry name" value="Glyco_tranf_GTA_type"/>
    <property type="match status" value="1"/>
</dbReference>
<dbReference type="GO" id="GO:0047355">
    <property type="term" value="F:CDP-glycerol glycerophosphotransferase activity"/>
    <property type="evidence" value="ECO:0007669"/>
    <property type="project" value="InterPro"/>
</dbReference>
<dbReference type="InterPro" id="IPR007554">
    <property type="entry name" value="Glycerophosphate_synth"/>
</dbReference>
<dbReference type="GO" id="GO:0019350">
    <property type="term" value="P:teichoic acid biosynthetic process"/>
    <property type="evidence" value="ECO:0007669"/>
    <property type="project" value="UniProtKB-KW"/>
</dbReference>
<accession>A0A1H1TZL6</accession>
<dbReference type="EMBL" id="LT629757">
    <property type="protein sequence ID" value="SDS65511.1"/>
    <property type="molecule type" value="Genomic_DNA"/>
</dbReference>
<organism evidence="7 8">
    <name type="scientific">Nocardioides scoriae</name>
    <dbReference type="NCBI Taxonomy" id="642780"/>
    <lineage>
        <taxon>Bacteria</taxon>
        <taxon>Bacillati</taxon>
        <taxon>Actinomycetota</taxon>
        <taxon>Actinomycetes</taxon>
        <taxon>Propionibacteriales</taxon>
        <taxon>Nocardioidaceae</taxon>
        <taxon>Nocardioides</taxon>
    </lineage>
</organism>
<dbReference type="InterPro" id="IPR043148">
    <property type="entry name" value="TagF_C"/>
</dbReference>
<keyword evidence="4 7" id="KW-0808">Transferase</keyword>
<proteinExistence type="inferred from homology"/>
<dbReference type="AlphaFoldDB" id="A0A1H1TZL6"/>
<gene>
    <name evidence="7" type="ORF">SAMN04488570_2374</name>
</gene>
<dbReference type="InterPro" id="IPR043149">
    <property type="entry name" value="TagF_N"/>
</dbReference>
<sequence length="885" mass="94035">MTPEWTPDAVGLHRWRGKARRRAARLRRRLQAHHPEVSLVVVLDGPVAPARDVLTSACAQSGPRLEVVAVVADARLLALAEAVAERDERVRIVEVPGSDRARARTMGAVAATAPWLLFLAPGTELLPGAVAALAQARGEGPWAVLGGLERRGPVPGGEAPPAWARTPLLARVLVDRDAWARCLDDGEPDGQTAATAVLSLGHAVVAASVVRDLAGRGADADAWTSTSPDPWAELSARVARDRAGLALLERPDQLRDRRLRAAGALERDLPPVLAAAELLPDRGWALLHHHAAELLEVAGDELATVPAAVRAAAGLAAEDRRDDLVALVARLRADAGEPPTRVEDGRVLAVTGGPDLTEAETGVDAEVREQVEAGGVLEVRVRAALRRVEAEAPVARVRLVGTGGEELGDLEVVRGAPDLVVRVPTERLGEARWHVEVTLEDRGVRRTGTARGTVAREAVRRETVRPPEPDPWHRALGEEADPHVQRRLREQVRAGAHDLDPTLVLLDAGDAEGRGRGEGTGDVVAVGLELARRLPDARVRWVVADPTAAVPAGAEPVVHRSAAWHAALATAAWVVTDRADVVGPLPDGRDDLDDWFVPRPGQQVVFTGAGHPSRAAGLPRWRRQDRVPSHVAQLLAVTSARWTTALVPVPELEQTLRDSWAYDGPVVAVGAPRLDAVLAPDRDDHRRAVRARLGVEEQQVAVLWATTCRDDVTGECLSASGGPGPDPARVARELGPDHVLLLLGPRCARHAAAGPGVRLVDLATHPDLALDLAGVVLASDVGVLDWSPLRFDLAAAGRPVVLWVPDLDDHVETDGLAFDLARSTAGPLVRTTEEVLGALADPAGLRRTWDSRRRELVGFFDRLDDGGATARVVDALLAPGPGGPA</sequence>
<evidence type="ECO:0000256" key="3">
    <source>
        <dbReference type="ARBA" id="ARBA00022475"/>
    </source>
</evidence>
<evidence type="ECO:0000313" key="8">
    <source>
        <dbReference type="Proteomes" id="UP000198859"/>
    </source>
</evidence>
<dbReference type="InterPro" id="IPR029044">
    <property type="entry name" value="Nucleotide-diphossugar_trans"/>
</dbReference>
<evidence type="ECO:0000256" key="1">
    <source>
        <dbReference type="ARBA" id="ARBA00004202"/>
    </source>
</evidence>
<keyword evidence="8" id="KW-1185">Reference proteome</keyword>